<dbReference type="SUPFAM" id="SSF56645">
    <property type="entry name" value="Acyl-CoA dehydrogenase NM domain-like"/>
    <property type="match status" value="1"/>
</dbReference>
<keyword evidence="9" id="KW-0576">Peroxisome</keyword>
<dbReference type="InterPro" id="IPR009100">
    <property type="entry name" value="AcylCoA_DH/oxidase_NM_dom_sf"/>
</dbReference>
<dbReference type="GO" id="GO:0005777">
    <property type="term" value="C:peroxisome"/>
    <property type="evidence" value="ECO:0007669"/>
    <property type="project" value="UniProtKB-SubCell"/>
</dbReference>
<evidence type="ECO:0000313" key="15">
    <source>
        <dbReference type="Proteomes" id="UP001165080"/>
    </source>
</evidence>
<evidence type="ECO:0000256" key="5">
    <source>
        <dbReference type="ARBA" id="ARBA00022827"/>
    </source>
</evidence>
<dbReference type="Gene3D" id="3.30.200.20">
    <property type="entry name" value="Phosphorylase Kinase, domain 1"/>
    <property type="match status" value="1"/>
</dbReference>
<feature type="domain" description="Acyl-CoA dehydrogenase/oxidase C-terminal" evidence="11">
    <location>
        <begin position="791"/>
        <end position="939"/>
    </location>
</feature>
<evidence type="ECO:0000256" key="7">
    <source>
        <dbReference type="ARBA" id="ARBA00023002"/>
    </source>
</evidence>
<feature type="domain" description="Aminoglycoside phosphotransferase" evidence="12">
    <location>
        <begin position="51"/>
        <end position="277"/>
    </location>
</feature>
<feature type="compositionally biased region" description="Low complexity" evidence="10">
    <location>
        <begin position="491"/>
        <end position="502"/>
    </location>
</feature>
<accession>A0A9W6BAJ5</accession>
<feature type="region of interest" description="Disordered" evidence="10">
    <location>
        <begin position="491"/>
        <end position="510"/>
    </location>
</feature>
<dbReference type="AlphaFoldDB" id="A0A9W6BAJ5"/>
<evidence type="ECO:0000259" key="13">
    <source>
        <dbReference type="Pfam" id="PF02770"/>
    </source>
</evidence>
<dbReference type="CDD" id="cd05154">
    <property type="entry name" value="ACAD10_11_N-like"/>
    <property type="match status" value="1"/>
</dbReference>
<dbReference type="Gene3D" id="1.20.140.10">
    <property type="entry name" value="Butyryl-CoA Dehydrogenase, subunit A, domain 3"/>
    <property type="match status" value="1"/>
</dbReference>
<dbReference type="EMBL" id="BRXU01000001">
    <property type="protein sequence ID" value="GLC48127.1"/>
    <property type="molecule type" value="Genomic_DNA"/>
</dbReference>
<dbReference type="InterPro" id="IPR046373">
    <property type="entry name" value="Acyl-CoA_Oxase/DH_mid-dom_sf"/>
</dbReference>
<dbReference type="Gene3D" id="2.40.110.10">
    <property type="entry name" value="Butyryl-CoA Dehydrogenase, subunit A, domain 2"/>
    <property type="match status" value="1"/>
</dbReference>
<evidence type="ECO:0000256" key="6">
    <source>
        <dbReference type="ARBA" id="ARBA00022832"/>
    </source>
</evidence>
<sequence>MASAPSFSTLQSLGPVRAGHQFNLAALQDYLQTQLPEAFRGAPGPGIGIQVQQFNHGQSNPTFMVVLPWSGRRLVLRKKPPGKLLASAHAVEREYAVMAALSPTGFPVPRAVHLCKTDKPLGTPFYLMDCVEGRIFLDPNLPELQPQQRTEVYRHMAQVLASLHSKDPAALGLRDFGNPNNYCARQLRRWADQYGASVPKAAPEVTRLIDWLAAHVPTADAAPPRPAVVHGDFRLDNIVYGADAAAAGGFRPLAVLDWELSTLGNPWADVAYNCLPYHLPPDLTALQRLRRSPSLPAGIPTEHQYLDWYCAAAAVAPPPPSDWAFYLALSLFRLLAILAGVQARARQGNAASAHAARVASDEVLAALAAAALRIIEGAEAEQAAVAAAGGCRCGLPTCTCGAGGAAAAAAASGGGCSCNECKAAATAAAKAQAAAPPPEAAAGCRCGLSACTCGAGGSAAAAAAASGGGCSCNECKAAGAAAAAAKPPAPAEAVKSSSSNNNTGGGGSSGGGLLGISPRAAALRQRLAAFMEAHVYPAEETLEAHAMGPQETRWSIHPLIEELKAKAKQAGLWNLWLPGPLASRLGWLVDHVRPTDPRDAEVLLGAGLSNLDYAHLCELMGRSAWAPEVFNCSAPDTGNMEVLAKYGSREQQLTWLLPLLRGTIRSCFAMTEKAVASSDATNITATIATIAPSGGGGGGGGGTSLRLSGVKWWTSGALDPRCKVAIFMGKTDPRAAPHKQQSMVLVPMDAPGVKVVRPMLVFGYDDAPHGHAEVHFTDVTVPASNLILGEGRGFEIAQGRLGPGRLHHCMRLVGAGERAVELMAARAVQRRVFGGPLAAQGAFRAELAKCRIEVDSARLMVLAAADALDRQGFKGAAAAIAAAKVTAPNAVLRVLDAAIQAHGGAGVSQDFVLARLWTAARTLRIADGPDEVHLGTIAKLEMKRLGLGTGLGTGLGKQAKL</sequence>
<keyword evidence="7" id="KW-0560">Oxidoreductase</keyword>
<organism evidence="14 15">
    <name type="scientific">Pleodorina starrii</name>
    <dbReference type="NCBI Taxonomy" id="330485"/>
    <lineage>
        <taxon>Eukaryota</taxon>
        <taxon>Viridiplantae</taxon>
        <taxon>Chlorophyta</taxon>
        <taxon>core chlorophytes</taxon>
        <taxon>Chlorophyceae</taxon>
        <taxon>CS clade</taxon>
        <taxon>Chlamydomonadales</taxon>
        <taxon>Volvocaceae</taxon>
        <taxon>Pleodorina</taxon>
    </lineage>
</organism>
<evidence type="ECO:0008006" key="16">
    <source>
        <dbReference type="Google" id="ProtNLM"/>
    </source>
</evidence>
<evidence type="ECO:0000256" key="10">
    <source>
        <dbReference type="SAM" id="MobiDB-lite"/>
    </source>
</evidence>
<keyword evidence="5" id="KW-0274">FAD</keyword>
<evidence type="ECO:0000256" key="9">
    <source>
        <dbReference type="ARBA" id="ARBA00023140"/>
    </source>
</evidence>
<protein>
    <recommendedName>
        <fullName evidence="16">Acyl-CoA dehydrogenase</fullName>
    </recommendedName>
</protein>
<dbReference type="Pfam" id="PF00441">
    <property type="entry name" value="Acyl-CoA_dh_1"/>
    <property type="match status" value="1"/>
</dbReference>
<keyword evidence="4" id="KW-0285">Flavoprotein</keyword>
<evidence type="ECO:0000259" key="11">
    <source>
        <dbReference type="Pfam" id="PF00441"/>
    </source>
</evidence>
<dbReference type="InterPro" id="IPR036250">
    <property type="entry name" value="AcylCo_DH-like_C"/>
</dbReference>
<evidence type="ECO:0000256" key="4">
    <source>
        <dbReference type="ARBA" id="ARBA00022630"/>
    </source>
</evidence>
<comment type="similarity">
    <text evidence="3">Belongs to the acyl-CoA dehydrogenase family.</text>
</comment>
<gene>
    <name evidence="14" type="primary">PLEST007482</name>
    <name evidence="14" type="ORF">PLESTB_000062000</name>
</gene>
<dbReference type="SUPFAM" id="SSF47203">
    <property type="entry name" value="Acyl-CoA dehydrogenase C-terminal domain-like"/>
    <property type="match status" value="1"/>
</dbReference>
<dbReference type="InterPro" id="IPR011009">
    <property type="entry name" value="Kinase-like_dom_sf"/>
</dbReference>
<comment type="cofactor">
    <cofactor evidence="1">
        <name>FAD</name>
        <dbReference type="ChEBI" id="CHEBI:57692"/>
    </cofactor>
</comment>
<evidence type="ECO:0000256" key="1">
    <source>
        <dbReference type="ARBA" id="ARBA00001974"/>
    </source>
</evidence>
<evidence type="ECO:0000256" key="3">
    <source>
        <dbReference type="ARBA" id="ARBA00009347"/>
    </source>
</evidence>
<dbReference type="GO" id="GO:0050660">
    <property type="term" value="F:flavin adenine dinucleotide binding"/>
    <property type="evidence" value="ECO:0007669"/>
    <property type="project" value="InterPro"/>
</dbReference>
<keyword evidence="15" id="KW-1185">Reference proteome</keyword>
<name>A0A9W6BAJ5_9CHLO</name>
<evidence type="ECO:0000259" key="12">
    <source>
        <dbReference type="Pfam" id="PF01636"/>
    </source>
</evidence>
<dbReference type="Gene3D" id="1.10.540.10">
    <property type="entry name" value="Acyl-CoA dehydrogenase/oxidase, N-terminal domain"/>
    <property type="match status" value="1"/>
</dbReference>
<dbReference type="InterPro" id="IPR050741">
    <property type="entry name" value="Acyl-CoA_dehydrogenase"/>
</dbReference>
<dbReference type="SUPFAM" id="SSF56112">
    <property type="entry name" value="Protein kinase-like (PK-like)"/>
    <property type="match status" value="1"/>
</dbReference>
<evidence type="ECO:0000256" key="2">
    <source>
        <dbReference type="ARBA" id="ARBA00004275"/>
    </source>
</evidence>
<keyword evidence="8" id="KW-0443">Lipid metabolism</keyword>
<evidence type="ECO:0000313" key="14">
    <source>
        <dbReference type="EMBL" id="GLC48127.1"/>
    </source>
</evidence>
<dbReference type="Pfam" id="PF02770">
    <property type="entry name" value="Acyl-CoA_dh_M"/>
    <property type="match status" value="1"/>
</dbReference>
<dbReference type="InterPro" id="IPR041726">
    <property type="entry name" value="ACAD10_11_N"/>
</dbReference>
<dbReference type="InterPro" id="IPR002575">
    <property type="entry name" value="Aminoglycoside_PTrfase"/>
</dbReference>
<comment type="subcellular location">
    <subcellularLocation>
        <location evidence="2">Peroxisome</location>
    </subcellularLocation>
</comment>
<evidence type="ECO:0000256" key="8">
    <source>
        <dbReference type="ARBA" id="ARBA00023098"/>
    </source>
</evidence>
<dbReference type="GO" id="GO:0033539">
    <property type="term" value="P:fatty acid beta-oxidation using acyl-CoA dehydrogenase"/>
    <property type="evidence" value="ECO:0007669"/>
    <property type="project" value="TreeGrafter"/>
</dbReference>
<comment type="caution">
    <text evidence="14">The sequence shown here is derived from an EMBL/GenBank/DDBJ whole genome shotgun (WGS) entry which is preliminary data.</text>
</comment>
<dbReference type="InterPro" id="IPR006091">
    <property type="entry name" value="Acyl-CoA_Oxase/DH_mid-dom"/>
</dbReference>
<keyword evidence="6" id="KW-0276">Fatty acid metabolism</keyword>
<dbReference type="PANTHER" id="PTHR48083:SF13">
    <property type="entry name" value="ACYL-COA DEHYDROGENASE FAMILY MEMBER 11"/>
    <property type="match status" value="1"/>
</dbReference>
<reference evidence="14 15" key="1">
    <citation type="journal article" date="2023" name="Commun. Biol.">
        <title>Reorganization of the ancestral sex-determining regions during the evolution of trioecy in Pleodorina starrii.</title>
        <authorList>
            <person name="Takahashi K."/>
            <person name="Suzuki S."/>
            <person name="Kawai-Toyooka H."/>
            <person name="Yamamoto K."/>
            <person name="Hamaji T."/>
            <person name="Ootsuki R."/>
            <person name="Yamaguchi H."/>
            <person name="Kawachi M."/>
            <person name="Higashiyama T."/>
            <person name="Nozaki H."/>
        </authorList>
    </citation>
    <scope>NUCLEOTIDE SEQUENCE [LARGE SCALE GENOMIC DNA]</scope>
    <source>
        <strain evidence="14 15">NIES-4479</strain>
    </source>
</reference>
<dbReference type="InterPro" id="IPR037069">
    <property type="entry name" value="AcylCoA_DH/ox_N_sf"/>
</dbReference>
<dbReference type="Gene3D" id="3.90.1200.10">
    <property type="match status" value="1"/>
</dbReference>
<dbReference type="PANTHER" id="PTHR48083">
    <property type="entry name" value="MEDIUM-CHAIN SPECIFIC ACYL-COA DEHYDROGENASE, MITOCHONDRIAL-RELATED"/>
    <property type="match status" value="1"/>
</dbReference>
<dbReference type="Pfam" id="PF01636">
    <property type="entry name" value="APH"/>
    <property type="match status" value="1"/>
</dbReference>
<dbReference type="Proteomes" id="UP001165080">
    <property type="component" value="Unassembled WGS sequence"/>
</dbReference>
<proteinExistence type="inferred from homology"/>
<dbReference type="InterPro" id="IPR009075">
    <property type="entry name" value="AcylCo_DH/oxidase_C"/>
</dbReference>
<dbReference type="GO" id="GO:0003995">
    <property type="term" value="F:acyl-CoA dehydrogenase activity"/>
    <property type="evidence" value="ECO:0007669"/>
    <property type="project" value="TreeGrafter"/>
</dbReference>
<feature type="domain" description="Acyl-CoA oxidase/dehydrogenase middle" evidence="13">
    <location>
        <begin position="667"/>
        <end position="779"/>
    </location>
</feature>